<evidence type="ECO:0000256" key="1">
    <source>
        <dbReference type="ARBA" id="ARBA00022441"/>
    </source>
</evidence>
<reference evidence="6" key="1">
    <citation type="submission" date="2015-06" db="EMBL/GenBank/DDBJ databases">
        <title>Expansion of signal transduction pathways in fungi by whole-genome duplication.</title>
        <authorList>
            <consortium name="DOE Joint Genome Institute"/>
            <person name="Corrochano L.M."/>
            <person name="Kuo A."/>
            <person name="Marcet-Houben M."/>
            <person name="Polaino S."/>
            <person name="Salamov A."/>
            <person name="Villalobos J.M."/>
            <person name="Alvarez M.I."/>
            <person name="Avalos J."/>
            <person name="Benito E.P."/>
            <person name="Benoit I."/>
            <person name="Burger G."/>
            <person name="Camino L.P."/>
            <person name="Canovas D."/>
            <person name="Cerda-Olmedo E."/>
            <person name="Cheng J.-F."/>
            <person name="Dominguez A."/>
            <person name="Elias M."/>
            <person name="Eslava A.P."/>
            <person name="Glaser F."/>
            <person name="Grimwood J."/>
            <person name="Gutierrez G."/>
            <person name="Heitman J."/>
            <person name="Henrissat B."/>
            <person name="Iturriaga E.A."/>
            <person name="Lang B.F."/>
            <person name="Lavin J.L."/>
            <person name="Lee S."/>
            <person name="Li W."/>
            <person name="Lindquist E."/>
            <person name="Lopez-Garcia S."/>
            <person name="Luque E.M."/>
            <person name="Marcos A.T."/>
            <person name="Martin J."/>
            <person name="McCluskey K."/>
            <person name="Medina H.R."/>
            <person name="Miralles-Duran A."/>
            <person name="Miyazaki A."/>
            <person name="Munoz-Torres E."/>
            <person name="Oguiza J.A."/>
            <person name="Ohm R."/>
            <person name="Olmedo M."/>
            <person name="Orejas M."/>
            <person name="Ortiz-Castellanos L."/>
            <person name="Pisabarro A.G."/>
            <person name="Rodriguez-Romero J."/>
            <person name="Ruiz-Herrera J."/>
            <person name="Ruiz-Vazquez R."/>
            <person name="Sanz C."/>
            <person name="Schackwitz W."/>
            <person name="Schmutz J."/>
            <person name="Shahriari M."/>
            <person name="Shelest E."/>
            <person name="Silva-Franco F."/>
            <person name="Soanes D."/>
            <person name="Syed K."/>
            <person name="Tagua V.G."/>
            <person name="Talbot N.J."/>
            <person name="Thon M."/>
            <person name="De vries R.P."/>
            <person name="Wiebenga A."/>
            <person name="Yadav J.S."/>
            <person name="Braun E.L."/>
            <person name="Baker S."/>
            <person name="Garre V."/>
            <person name="Horwitz B."/>
            <person name="Torres-Martinez S."/>
            <person name="Idnurm A."/>
            <person name="Herrera-Estrella A."/>
            <person name="Gabaldon T."/>
            <person name="Grigoriev I.V."/>
        </authorList>
    </citation>
    <scope>NUCLEOTIDE SEQUENCE [LARGE SCALE GENOMIC DNA]</scope>
    <source>
        <strain evidence="6">NRRL 1555(-)</strain>
    </source>
</reference>
<evidence type="ECO:0000313" key="6">
    <source>
        <dbReference type="Proteomes" id="UP000077315"/>
    </source>
</evidence>
<feature type="compositionally biased region" description="Polar residues" evidence="3">
    <location>
        <begin position="459"/>
        <end position="468"/>
    </location>
</feature>
<dbReference type="RefSeq" id="XP_018298611.1">
    <property type="nucleotide sequence ID" value="XM_018440831.1"/>
</dbReference>
<feature type="transmembrane region" description="Helical" evidence="4">
    <location>
        <begin position="485"/>
        <end position="508"/>
    </location>
</feature>
<keyword evidence="6" id="KW-1185">Reference proteome</keyword>
<dbReference type="InterPro" id="IPR015915">
    <property type="entry name" value="Kelch-typ_b-propeller"/>
</dbReference>
<evidence type="ECO:0000256" key="2">
    <source>
        <dbReference type="ARBA" id="ARBA00022737"/>
    </source>
</evidence>
<dbReference type="STRING" id="763407.A0A163BC83"/>
<dbReference type="AlphaFoldDB" id="A0A163BC83"/>
<gene>
    <name evidence="5" type="ORF">PHYBLDRAFT_61622</name>
</gene>
<dbReference type="PANTHER" id="PTHR46093">
    <property type="entry name" value="ACYL-COA-BINDING DOMAIN-CONTAINING PROTEIN 5"/>
    <property type="match status" value="1"/>
</dbReference>
<organism evidence="5 6">
    <name type="scientific">Phycomyces blakesleeanus (strain ATCC 8743b / DSM 1359 / FGSC 10004 / NBRC 33097 / NRRL 1555)</name>
    <dbReference type="NCBI Taxonomy" id="763407"/>
    <lineage>
        <taxon>Eukaryota</taxon>
        <taxon>Fungi</taxon>
        <taxon>Fungi incertae sedis</taxon>
        <taxon>Mucoromycota</taxon>
        <taxon>Mucoromycotina</taxon>
        <taxon>Mucoromycetes</taxon>
        <taxon>Mucorales</taxon>
        <taxon>Phycomycetaceae</taxon>
        <taxon>Phycomyces</taxon>
    </lineage>
</organism>
<protein>
    <recommendedName>
        <fullName evidence="7">Galactose oxidase</fullName>
    </recommendedName>
</protein>
<evidence type="ECO:0008006" key="7">
    <source>
        <dbReference type="Google" id="ProtNLM"/>
    </source>
</evidence>
<dbReference type="EMBL" id="KV440971">
    <property type="protein sequence ID" value="OAD80571.1"/>
    <property type="molecule type" value="Genomic_DNA"/>
</dbReference>
<name>A0A163BC83_PHYB8</name>
<keyword evidence="4" id="KW-0812">Transmembrane</keyword>
<keyword evidence="2" id="KW-0677">Repeat</keyword>
<proteinExistence type="predicted"/>
<dbReference type="GeneID" id="29001737"/>
<evidence type="ECO:0000313" key="5">
    <source>
        <dbReference type="EMBL" id="OAD80571.1"/>
    </source>
</evidence>
<dbReference type="VEuPathDB" id="FungiDB:PHYBLDRAFT_61622"/>
<keyword evidence="4" id="KW-0472">Membrane</keyword>
<dbReference type="Pfam" id="PF24681">
    <property type="entry name" value="Kelch_KLHDC2_KLHL20_DRC7"/>
    <property type="match status" value="1"/>
</dbReference>
<feature type="compositionally biased region" description="Low complexity" evidence="3">
    <location>
        <begin position="449"/>
        <end position="458"/>
    </location>
</feature>
<dbReference type="PANTHER" id="PTHR46093:SF3">
    <property type="entry name" value="ACYL-COA-BINDING DOMAIN-CONTAINING PROTEIN 4"/>
    <property type="match status" value="1"/>
</dbReference>
<dbReference type="Proteomes" id="UP000077315">
    <property type="component" value="Unassembled WGS sequence"/>
</dbReference>
<keyword evidence="4" id="KW-1133">Transmembrane helix</keyword>
<dbReference type="OrthoDB" id="2263777at2759"/>
<keyword evidence="1" id="KW-0880">Kelch repeat</keyword>
<dbReference type="SUPFAM" id="SSF117281">
    <property type="entry name" value="Kelch motif"/>
    <property type="match status" value="1"/>
</dbReference>
<evidence type="ECO:0000256" key="3">
    <source>
        <dbReference type="SAM" id="MobiDB-lite"/>
    </source>
</evidence>
<evidence type="ECO:0000256" key="4">
    <source>
        <dbReference type="SAM" id="Phobius"/>
    </source>
</evidence>
<accession>A0A163BC83</accession>
<dbReference type="Gene3D" id="2.120.10.80">
    <property type="entry name" value="Kelch-type beta propeller"/>
    <property type="match status" value="2"/>
</dbReference>
<feature type="region of interest" description="Disordered" evidence="3">
    <location>
        <begin position="436"/>
        <end position="477"/>
    </location>
</feature>
<dbReference type="InParanoid" id="A0A163BC83"/>
<sequence length="581" mass="62764">MYYSNTYTQGNGSGRRFIVKASRDIYYRMYLDKNTYSGIKRSSSNCHTVASCVAIFQMVDPFKSDFFFLVLSSSTKRKMRIVFAAILFSGLACIVQAIDPRWGQETRFDPVAPTNYQYSGEPYLDYHIDIYSFNVTSNSVLDLTNPEWTLIPGVAKTIIPRASSRFIFSGIPRTDSVFLQGGSVCPTCTYNGGYSYNVSTNLWKQLTSTTPIMDTSSVILNDIIYYFGGQTAAVTGYPTTSTILYNILYTVNTKTGNSSSIAARGGSQLPQATWSSSMVYSSAYSSIIIFGGQQYSDTTIPVSMKDIFSINLQTGVYSKLSQTVATTGDLPATRWGQSTVMDPTNNYAVMFGGCNDAGEAMNDVWLYEIGKRAWSIQTTTGIPPTPRCRHSAVVIGKYMLVLFGGNNGVFNSDINVALDMTTWAWTTTPAIGSPSDFGTPIVSPPSPSPNASATLSSSGPKASSTQASEEILGNGGSSSRISGGAIAGIVVGSIVGGGIIGALIFFVFKRRNKYSNANEVEEKDSDVEFAINEGNITSSPQSGEGSSTNYANRILKPDQKIGGPALPIGRIMLEPVKPDFR</sequence>
<feature type="transmembrane region" description="Helical" evidence="4">
    <location>
        <begin position="81"/>
        <end position="98"/>
    </location>
</feature>